<dbReference type="RefSeq" id="WP_171578337.1">
    <property type="nucleotide sequence ID" value="NZ_JAAVLX010000002.1"/>
</dbReference>
<sequence>MTERRPTNPGEVLREEFLIPCEITQDELAEAMGVSRFRVNEIVNGKRAITAETAILLSKALGTSAKLWMNLQMAVDLFDAEKKLAGTADTVRCLLPATDFVAEMPA</sequence>
<name>A0A7Y4LUB4_9BRAD</name>
<dbReference type="Gene3D" id="1.10.260.40">
    <property type="entry name" value="lambda repressor-like DNA-binding domains"/>
    <property type="match status" value="1"/>
</dbReference>
<accession>A0A7Y4LUB4</accession>
<dbReference type="InterPro" id="IPR013430">
    <property type="entry name" value="Toxin_antidote_HigA"/>
</dbReference>
<dbReference type="NCBIfam" id="TIGR02607">
    <property type="entry name" value="antidote_HigA"/>
    <property type="match status" value="1"/>
</dbReference>
<gene>
    <name evidence="3" type="ORF">HCN58_05535</name>
</gene>
<dbReference type="InterPro" id="IPR010982">
    <property type="entry name" value="Lambda_DNA-bd_dom_sf"/>
</dbReference>
<keyword evidence="4" id="KW-1185">Reference proteome</keyword>
<protein>
    <submittedName>
        <fullName evidence="3">HigA family addiction module antidote protein</fullName>
    </submittedName>
</protein>
<organism evidence="3 4">
    <name type="scientific">Bradyrhizobium australiense</name>
    <dbReference type="NCBI Taxonomy" id="2721161"/>
    <lineage>
        <taxon>Bacteria</taxon>
        <taxon>Pseudomonadati</taxon>
        <taxon>Pseudomonadota</taxon>
        <taxon>Alphaproteobacteria</taxon>
        <taxon>Hyphomicrobiales</taxon>
        <taxon>Nitrobacteraceae</taxon>
        <taxon>Bradyrhizobium</taxon>
    </lineage>
</organism>
<dbReference type="EMBL" id="JAAVLX010000002">
    <property type="protein sequence ID" value="NOJ39073.1"/>
    <property type="molecule type" value="Genomic_DNA"/>
</dbReference>
<dbReference type="PANTHER" id="PTHR36924">
    <property type="entry name" value="ANTITOXIN HIGA-1"/>
    <property type="match status" value="1"/>
</dbReference>
<evidence type="ECO:0000256" key="1">
    <source>
        <dbReference type="ARBA" id="ARBA00023125"/>
    </source>
</evidence>
<dbReference type="InterPro" id="IPR001387">
    <property type="entry name" value="Cro/C1-type_HTH"/>
</dbReference>
<dbReference type="SMART" id="SM00530">
    <property type="entry name" value="HTH_XRE"/>
    <property type="match status" value="1"/>
</dbReference>
<evidence type="ECO:0000313" key="3">
    <source>
        <dbReference type="EMBL" id="NOJ39073.1"/>
    </source>
</evidence>
<dbReference type="PROSITE" id="PS50943">
    <property type="entry name" value="HTH_CROC1"/>
    <property type="match status" value="1"/>
</dbReference>
<evidence type="ECO:0000259" key="2">
    <source>
        <dbReference type="PROSITE" id="PS50943"/>
    </source>
</evidence>
<dbReference type="CDD" id="cd00093">
    <property type="entry name" value="HTH_XRE"/>
    <property type="match status" value="1"/>
</dbReference>
<feature type="domain" description="HTH cro/C1-type" evidence="2">
    <location>
        <begin position="23"/>
        <end position="68"/>
    </location>
</feature>
<reference evidence="3 4" key="1">
    <citation type="submission" date="2020-03" db="EMBL/GenBank/DDBJ databases">
        <title>Bradyrhizobium diversity isolated from nodules of Indigofera sp.</title>
        <authorList>
            <person name="Klepa M."/>
            <person name="Helene L."/>
            <person name="Hungria M."/>
        </authorList>
    </citation>
    <scope>NUCLEOTIDE SEQUENCE [LARGE SCALE GENOMIC DNA]</scope>
    <source>
        <strain evidence="3 4">WSM 1791</strain>
    </source>
</reference>
<dbReference type="PANTHER" id="PTHR36924:SF1">
    <property type="entry name" value="ANTITOXIN HIGA-1"/>
    <property type="match status" value="1"/>
</dbReference>
<dbReference type="GO" id="GO:0003677">
    <property type="term" value="F:DNA binding"/>
    <property type="evidence" value="ECO:0007669"/>
    <property type="project" value="UniProtKB-KW"/>
</dbReference>
<dbReference type="AlphaFoldDB" id="A0A7Y4LUB4"/>
<dbReference type="Pfam" id="PF01381">
    <property type="entry name" value="HTH_3"/>
    <property type="match status" value="1"/>
</dbReference>
<dbReference type="Proteomes" id="UP000544122">
    <property type="component" value="Unassembled WGS sequence"/>
</dbReference>
<proteinExistence type="predicted"/>
<dbReference type="SUPFAM" id="SSF47413">
    <property type="entry name" value="lambda repressor-like DNA-binding domains"/>
    <property type="match status" value="1"/>
</dbReference>
<keyword evidence="1" id="KW-0238">DNA-binding</keyword>
<evidence type="ECO:0000313" key="4">
    <source>
        <dbReference type="Proteomes" id="UP000544122"/>
    </source>
</evidence>
<comment type="caution">
    <text evidence="3">The sequence shown here is derived from an EMBL/GenBank/DDBJ whole genome shotgun (WGS) entry which is preliminary data.</text>
</comment>